<dbReference type="SUPFAM" id="SSF103025">
    <property type="entry name" value="Folate-binding domain"/>
    <property type="match status" value="1"/>
</dbReference>
<evidence type="ECO:0000313" key="1">
    <source>
        <dbReference type="EMBL" id="MFD1508941.1"/>
    </source>
</evidence>
<accession>A0ABW4EEL6</accession>
<dbReference type="Pfam" id="PF04268">
    <property type="entry name" value="SoxG"/>
    <property type="match status" value="1"/>
</dbReference>
<sequence>MAELLATTPCAGLLPITVGSVTAEEAAAGPMTALAPFKGQTGGLADALQAAHGLGWPAPGQRMVQGAARIMWFGHSHALLTGAAPDPALAAHAALTDQSDAWAVVRLHGAGARDVLARLTPLDLRDAVFPAGTCARSDLAHMQGAVLRTGDQAWQVMVFRSMAATLVHDLEIAMRAVAARG</sequence>
<keyword evidence="2" id="KW-1185">Reference proteome</keyword>
<proteinExistence type="predicted"/>
<name>A0ABW4EEL6_9RHOB</name>
<protein>
    <submittedName>
        <fullName evidence="1">Sarcosine oxidase subunit gamma</fullName>
    </submittedName>
</protein>
<reference evidence="2" key="1">
    <citation type="journal article" date="2019" name="Int. J. Syst. Evol. Microbiol.">
        <title>The Global Catalogue of Microorganisms (GCM) 10K type strain sequencing project: providing services to taxonomists for standard genome sequencing and annotation.</title>
        <authorList>
            <consortium name="The Broad Institute Genomics Platform"/>
            <consortium name="The Broad Institute Genome Sequencing Center for Infectious Disease"/>
            <person name="Wu L."/>
            <person name="Ma J."/>
        </authorList>
    </citation>
    <scope>NUCLEOTIDE SEQUENCE [LARGE SCALE GENOMIC DNA]</scope>
    <source>
        <strain evidence="2">CGMCC 1.12477</strain>
    </source>
</reference>
<dbReference type="RefSeq" id="WP_379914057.1">
    <property type="nucleotide sequence ID" value="NZ_JBHUDD010000041.1"/>
</dbReference>
<dbReference type="Proteomes" id="UP001597186">
    <property type="component" value="Unassembled WGS sequence"/>
</dbReference>
<dbReference type="Gene3D" id="3.30.1360.120">
    <property type="entry name" value="Probable tRNA modification gtpase trme, domain 1"/>
    <property type="match status" value="1"/>
</dbReference>
<gene>
    <name evidence="1" type="ORF">ACFTOW_05960</name>
</gene>
<comment type="caution">
    <text evidence="1">The sequence shown here is derived from an EMBL/GenBank/DDBJ whole genome shotgun (WGS) entry which is preliminary data.</text>
</comment>
<dbReference type="InterPro" id="IPR027266">
    <property type="entry name" value="TrmE/GcvT-like"/>
</dbReference>
<dbReference type="EMBL" id="JBHUDD010000041">
    <property type="protein sequence ID" value="MFD1508941.1"/>
    <property type="molecule type" value="Genomic_DNA"/>
</dbReference>
<organism evidence="1 2">
    <name type="scientific">Lacimonas salitolerans</name>
    <dbReference type="NCBI Taxonomy" id="1323750"/>
    <lineage>
        <taxon>Bacteria</taxon>
        <taxon>Pseudomonadati</taxon>
        <taxon>Pseudomonadota</taxon>
        <taxon>Alphaproteobacteria</taxon>
        <taxon>Rhodobacterales</taxon>
        <taxon>Paracoccaceae</taxon>
        <taxon>Lacimonas</taxon>
    </lineage>
</organism>
<evidence type="ECO:0000313" key="2">
    <source>
        <dbReference type="Proteomes" id="UP001597186"/>
    </source>
</evidence>
<dbReference type="InterPro" id="IPR007375">
    <property type="entry name" value="SoxG"/>
</dbReference>